<evidence type="ECO:0000256" key="1">
    <source>
        <dbReference type="SAM" id="Phobius"/>
    </source>
</evidence>
<keyword evidence="3" id="KW-1185">Reference proteome</keyword>
<evidence type="ECO:0000313" key="2">
    <source>
        <dbReference type="EMBL" id="MBM3096302.1"/>
    </source>
</evidence>
<dbReference type="AlphaFoldDB" id="A0AAW4FYV0"/>
<dbReference type="EMBL" id="WXFA01000088">
    <property type="protein sequence ID" value="MBM3096302.1"/>
    <property type="molecule type" value="Genomic_DNA"/>
</dbReference>
<feature type="transmembrane region" description="Helical" evidence="1">
    <location>
        <begin position="53"/>
        <end position="75"/>
    </location>
</feature>
<gene>
    <name evidence="2" type="ORF">GFB56_37300</name>
</gene>
<comment type="caution">
    <text evidence="2">The sequence shown here is derived from an EMBL/GenBank/DDBJ whole genome shotgun (WGS) entry which is preliminary data.</text>
</comment>
<accession>A0AAW4FYV0</accession>
<evidence type="ECO:0000313" key="3">
    <source>
        <dbReference type="Proteomes" id="UP000744980"/>
    </source>
</evidence>
<name>A0AAW4FYV0_9HYPH</name>
<organism evidence="2 3">
    <name type="scientific">Ensifer canadensis</name>
    <dbReference type="NCBI Taxonomy" id="555315"/>
    <lineage>
        <taxon>Bacteria</taxon>
        <taxon>Pseudomonadati</taxon>
        <taxon>Pseudomonadota</taxon>
        <taxon>Alphaproteobacteria</taxon>
        <taxon>Hyphomicrobiales</taxon>
        <taxon>Rhizobiaceae</taxon>
        <taxon>Sinorhizobium/Ensifer group</taxon>
        <taxon>Ensifer</taxon>
    </lineage>
</organism>
<dbReference type="RefSeq" id="WP_203530147.1">
    <property type="nucleotide sequence ID" value="NZ_CP083373.1"/>
</dbReference>
<keyword evidence="1" id="KW-1133">Transmembrane helix</keyword>
<dbReference type="Proteomes" id="UP000744980">
    <property type="component" value="Unassembled WGS sequence"/>
</dbReference>
<reference evidence="2 3" key="1">
    <citation type="submission" date="2020-01" db="EMBL/GenBank/DDBJ databases">
        <title>Draft genome assembly of Ensifer adhaerens T173.</title>
        <authorList>
            <person name="Craig J.E."/>
            <person name="Stinchcombe J.R."/>
        </authorList>
    </citation>
    <scope>NUCLEOTIDE SEQUENCE [LARGE SCALE GENOMIC DNA]</scope>
    <source>
        <strain evidence="2 3">T173</strain>
    </source>
</reference>
<keyword evidence="1" id="KW-0812">Transmembrane</keyword>
<sequence>MSLKTLREKAMGGMGPEPFERPCERLWCYRLEETMGDIRMYERHRYGQPEKTAATGLPIGVMLLSVAAIAVYLIVGGEILNDNSGDVAVYLPQVEAK</sequence>
<proteinExistence type="predicted"/>
<keyword evidence="1" id="KW-0472">Membrane</keyword>
<protein>
    <submittedName>
        <fullName evidence="2">Uncharacterized protein</fullName>
    </submittedName>
</protein>